<dbReference type="EMBL" id="JH687861">
    <property type="protein sequence ID" value="EJD36464.1"/>
    <property type="molecule type" value="Genomic_DNA"/>
</dbReference>
<keyword evidence="2" id="KW-1185">Reference proteome</keyword>
<sequence length="132" mass="14557">MRTALLLHEGHRSDAARVAVVPARGSPGRGQRRNHNGSYRHGRSLHTKTHIHARLPHSRTFLALRSLILASEKHAVSLEAVDISCFVHKLDLILPLCMLAVDHRFISDAGNASLLDGWAETVTMGVYRSPEA</sequence>
<name>J0WUL6_AURST</name>
<dbReference type="AlphaFoldDB" id="J0WUL6"/>
<evidence type="ECO:0000313" key="2">
    <source>
        <dbReference type="Proteomes" id="UP000006514"/>
    </source>
</evidence>
<organism evidence="1 2">
    <name type="scientific">Auricularia subglabra (strain TFB-10046 / SS5)</name>
    <name type="common">White-rot fungus</name>
    <name type="synonym">Auricularia delicata (strain TFB10046)</name>
    <dbReference type="NCBI Taxonomy" id="717982"/>
    <lineage>
        <taxon>Eukaryota</taxon>
        <taxon>Fungi</taxon>
        <taxon>Dikarya</taxon>
        <taxon>Basidiomycota</taxon>
        <taxon>Agaricomycotina</taxon>
        <taxon>Agaricomycetes</taxon>
        <taxon>Auriculariales</taxon>
        <taxon>Auriculariaceae</taxon>
        <taxon>Auricularia</taxon>
    </lineage>
</organism>
<dbReference type="Proteomes" id="UP000006514">
    <property type="component" value="Unassembled WGS sequence"/>
</dbReference>
<evidence type="ECO:0000313" key="1">
    <source>
        <dbReference type="EMBL" id="EJD36464.1"/>
    </source>
</evidence>
<dbReference type="InParanoid" id="J0WUL6"/>
<proteinExistence type="predicted"/>
<reference evidence="2" key="1">
    <citation type="journal article" date="2012" name="Science">
        <title>The Paleozoic origin of enzymatic lignin decomposition reconstructed from 31 fungal genomes.</title>
        <authorList>
            <person name="Floudas D."/>
            <person name="Binder M."/>
            <person name="Riley R."/>
            <person name="Barry K."/>
            <person name="Blanchette R.A."/>
            <person name="Henrissat B."/>
            <person name="Martinez A.T."/>
            <person name="Otillar R."/>
            <person name="Spatafora J.W."/>
            <person name="Yadav J.S."/>
            <person name="Aerts A."/>
            <person name="Benoit I."/>
            <person name="Boyd A."/>
            <person name="Carlson A."/>
            <person name="Copeland A."/>
            <person name="Coutinho P.M."/>
            <person name="de Vries R.P."/>
            <person name="Ferreira P."/>
            <person name="Findley K."/>
            <person name="Foster B."/>
            <person name="Gaskell J."/>
            <person name="Glotzer D."/>
            <person name="Gorecki P."/>
            <person name="Heitman J."/>
            <person name="Hesse C."/>
            <person name="Hori C."/>
            <person name="Igarashi K."/>
            <person name="Jurgens J.A."/>
            <person name="Kallen N."/>
            <person name="Kersten P."/>
            <person name="Kohler A."/>
            <person name="Kuees U."/>
            <person name="Kumar T.K.A."/>
            <person name="Kuo A."/>
            <person name="LaButti K."/>
            <person name="Larrondo L.F."/>
            <person name="Lindquist E."/>
            <person name="Ling A."/>
            <person name="Lombard V."/>
            <person name="Lucas S."/>
            <person name="Lundell T."/>
            <person name="Martin R."/>
            <person name="McLaughlin D.J."/>
            <person name="Morgenstern I."/>
            <person name="Morin E."/>
            <person name="Murat C."/>
            <person name="Nagy L.G."/>
            <person name="Nolan M."/>
            <person name="Ohm R.A."/>
            <person name="Patyshakuliyeva A."/>
            <person name="Rokas A."/>
            <person name="Ruiz-Duenas F.J."/>
            <person name="Sabat G."/>
            <person name="Salamov A."/>
            <person name="Samejima M."/>
            <person name="Schmutz J."/>
            <person name="Slot J.C."/>
            <person name="St John F."/>
            <person name="Stenlid J."/>
            <person name="Sun H."/>
            <person name="Sun S."/>
            <person name="Syed K."/>
            <person name="Tsang A."/>
            <person name="Wiebenga A."/>
            <person name="Young D."/>
            <person name="Pisabarro A."/>
            <person name="Eastwood D.C."/>
            <person name="Martin F."/>
            <person name="Cullen D."/>
            <person name="Grigoriev I.V."/>
            <person name="Hibbett D.S."/>
        </authorList>
    </citation>
    <scope>NUCLEOTIDE SEQUENCE [LARGE SCALE GENOMIC DNA]</scope>
    <source>
        <strain evidence="2">TFB10046</strain>
    </source>
</reference>
<dbReference type="KEGG" id="adl:AURDEDRAFT_174515"/>
<accession>J0WUL6</accession>
<protein>
    <submittedName>
        <fullName evidence="1">Uncharacterized protein</fullName>
    </submittedName>
</protein>
<gene>
    <name evidence="1" type="ORF">AURDEDRAFT_174515</name>
</gene>